<dbReference type="EMBL" id="JACWMW010000003">
    <property type="protein sequence ID" value="MBD1386556.1"/>
    <property type="molecule type" value="Genomic_DNA"/>
</dbReference>
<reference evidence="1 2" key="1">
    <citation type="submission" date="2020-09" db="EMBL/GenBank/DDBJ databases">
        <title>Novel species of Mucilaginibacter isolated from a glacier on the Tibetan Plateau.</title>
        <authorList>
            <person name="Liu Q."/>
            <person name="Xin Y.-H."/>
        </authorList>
    </citation>
    <scope>NUCLEOTIDE SEQUENCE [LARGE SCALE GENOMIC DNA]</scope>
    <source>
        <strain evidence="1 2">CGMCC 1.13878</strain>
    </source>
</reference>
<evidence type="ECO:0000313" key="2">
    <source>
        <dbReference type="Proteomes" id="UP000618754"/>
    </source>
</evidence>
<name>A0ABR7X7K0_9SPHI</name>
<dbReference type="Proteomes" id="UP000618754">
    <property type="component" value="Unassembled WGS sequence"/>
</dbReference>
<comment type="caution">
    <text evidence="1">The sequence shown here is derived from an EMBL/GenBank/DDBJ whole genome shotgun (WGS) entry which is preliminary data.</text>
</comment>
<organism evidence="1 2">
    <name type="scientific">Mucilaginibacter rigui</name>
    <dbReference type="NCBI Taxonomy" id="534635"/>
    <lineage>
        <taxon>Bacteria</taxon>
        <taxon>Pseudomonadati</taxon>
        <taxon>Bacteroidota</taxon>
        <taxon>Sphingobacteriia</taxon>
        <taxon>Sphingobacteriales</taxon>
        <taxon>Sphingobacteriaceae</taxon>
        <taxon>Mucilaginibacter</taxon>
    </lineage>
</organism>
<protein>
    <submittedName>
        <fullName evidence="1">Uncharacterized protein</fullName>
    </submittedName>
</protein>
<gene>
    <name evidence="1" type="ORF">IDJ75_14815</name>
</gene>
<evidence type="ECO:0000313" key="1">
    <source>
        <dbReference type="EMBL" id="MBD1386556.1"/>
    </source>
</evidence>
<dbReference type="RefSeq" id="WP_191176399.1">
    <property type="nucleotide sequence ID" value="NZ_JACWMW010000003.1"/>
</dbReference>
<proteinExistence type="predicted"/>
<sequence>METIDLEIVTMELDTNIPERYNYHRSYYVKKADTNIITVSANDFKPLKHRPGITASAVYTLRPGSEDYYSTTNLIKAMEKAKAGALTYIKGLIDMGPGGTAALLQYRIDHYEDLNINLIDANIQLVEQRMSNDGSFKWIPYRIKN</sequence>
<keyword evidence="2" id="KW-1185">Reference proteome</keyword>
<accession>A0ABR7X7K0</accession>